<feature type="compositionally biased region" description="Basic and acidic residues" evidence="1">
    <location>
        <begin position="14"/>
        <end position="25"/>
    </location>
</feature>
<protein>
    <submittedName>
        <fullName evidence="2">Uncharacterized protein</fullName>
    </submittedName>
</protein>
<evidence type="ECO:0000313" key="2">
    <source>
        <dbReference type="EMBL" id="GMN52719.1"/>
    </source>
</evidence>
<name>A0AA88DJW0_FICCA</name>
<evidence type="ECO:0000256" key="1">
    <source>
        <dbReference type="SAM" id="MobiDB-lite"/>
    </source>
</evidence>
<feature type="region of interest" description="Disordered" evidence="1">
    <location>
        <begin position="1"/>
        <end position="25"/>
    </location>
</feature>
<sequence length="70" mass="7333">MNGCSSGALGCKMEGSDEKGKGKERERGLAMTLHCSMKAGGNFALSSNKVLDLLWIGFLLLPHPEAGPQG</sequence>
<keyword evidence="3" id="KW-1185">Reference proteome</keyword>
<dbReference type="Proteomes" id="UP001187192">
    <property type="component" value="Unassembled WGS sequence"/>
</dbReference>
<comment type="caution">
    <text evidence="2">The sequence shown here is derived from an EMBL/GenBank/DDBJ whole genome shotgun (WGS) entry which is preliminary data.</text>
</comment>
<dbReference type="EMBL" id="BTGU01000043">
    <property type="protein sequence ID" value="GMN52719.1"/>
    <property type="molecule type" value="Genomic_DNA"/>
</dbReference>
<accession>A0AA88DJW0</accession>
<dbReference type="AlphaFoldDB" id="A0AA88DJW0"/>
<proteinExistence type="predicted"/>
<evidence type="ECO:0000313" key="3">
    <source>
        <dbReference type="Proteomes" id="UP001187192"/>
    </source>
</evidence>
<gene>
    <name evidence="2" type="ORF">TIFTF001_021873</name>
</gene>
<reference evidence="2" key="1">
    <citation type="submission" date="2023-07" db="EMBL/GenBank/DDBJ databases">
        <title>draft genome sequence of fig (Ficus carica).</title>
        <authorList>
            <person name="Takahashi T."/>
            <person name="Nishimura K."/>
        </authorList>
    </citation>
    <scope>NUCLEOTIDE SEQUENCE</scope>
</reference>
<organism evidence="2 3">
    <name type="scientific">Ficus carica</name>
    <name type="common">Common fig</name>
    <dbReference type="NCBI Taxonomy" id="3494"/>
    <lineage>
        <taxon>Eukaryota</taxon>
        <taxon>Viridiplantae</taxon>
        <taxon>Streptophyta</taxon>
        <taxon>Embryophyta</taxon>
        <taxon>Tracheophyta</taxon>
        <taxon>Spermatophyta</taxon>
        <taxon>Magnoliopsida</taxon>
        <taxon>eudicotyledons</taxon>
        <taxon>Gunneridae</taxon>
        <taxon>Pentapetalae</taxon>
        <taxon>rosids</taxon>
        <taxon>fabids</taxon>
        <taxon>Rosales</taxon>
        <taxon>Moraceae</taxon>
        <taxon>Ficeae</taxon>
        <taxon>Ficus</taxon>
    </lineage>
</organism>